<dbReference type="PRINTS" id="PR00723">
    <property type="entry name" value="SUBTILISIN"/>
</dbReference>
<dbReference type="Gene3D" id="3.40.50.200">
    <property type="entry name" value="Peptidase S8/S53 domain"/>
    <property type="match status" value="1"/>
</dbReference>
<dbReference type="FunFam" id="2.60.120.380:FF:000013">
    <property type="entry name" value="Alkaline serine protease"/>
    <property type="match status" value="1"/>
</dbReference>
<dbReference type="InterPro" id="IPR036852">
    <property type="entry name" value="Peptidase_S8/S53_dom_sf"/>
</dbReference>
<dbReference type="GO" id="GO:0006508">
    <property type="term" value="P:proteolysis"/>
    <property type="evidence" value="ECO:0007669"/>
    <property type="project" value="UniProtKB-KW"/>
</dbReference>
<dbReference type="AlphaFoldDB" id="A0A0R0D801"/>
<dbReference type="Gene3D" id="2.60.120.380">
    <property type="match status" value="1"/>
</dbReference>
<evidence type="ECO:0000256" key="6">
    <source>
        <dbReference type="ARBA" id="ARBA00022801"/>
    </source>
</evidence>
<evidence type="ECO:0000259" key="12">
    <source>
        <dbReference type="Pfam" id="PF04151"/>
    </source>
</evidence>
<dbReference type="InterPro" id="IPR022398">
    <property type="entry name" value="Peptidase_S8_His-AS"/>
</dbReference>
<dbReference type="Proteomes" id="UP000051386">
    <property type="component" value="Unassembled WGS sequence"/>
</dbReference>
<dbReference type="EMBL" id="LDJK01000030">
    <property type="protein sequence ID" value="KRG74142.1"/>
    <property type="molecule type" value="Genomic_DNA"/>
</dbReference>
<evidence type="ECO:0000256" key="2">
    <source>
        <dbReference type="ARBA" id="ARBA00011073"/>
    </source>
</evidence>
<keyword evidence="3" id="KW-0964">Secreted</keyword>
<comment type="similarity">
    <text evidence="2 9 10">Belongs to the peptidase S8 family.</text>
</comment>
<dbReference type="PROSITE" id="PS00138">
    <property type="entry name" value="SUBTILASE_SER"/>
    <property type="match status" value="1"/>
</dbReference>
<dbReference type="InterPro" id="IPR007280">
    <property type="entry name" value="Peptidase_C_arc/bac"/>
</dbReference>
<dbReference type="GO" id="GO:0005576">
    <property type="term" value="C:extracellular region"/>
    <property type="evidence" value="ECO:0007669"/>
    <property type="project" value="UniProtKB-SubCell"/>
</dbReference>
<protein>
    <submittedName>
        <fullName evidence="13">Peptidase S8</fullName>
    </submittedName>
</protein>
<evidence type="ECO:0000259" key="11">
    <source>
        <dbReference type="Pfam" id="PF00082"/>
    </source>
</evidence>
<dbReference type="InterPro" id="IPR023827">
    <property type="entry name" value="Peptidase_S8_Asp-AS"/>
</dbReference>
<evidence type="ECO:0000256" key="8">
    <source>
        <dbReference type="ARBA" id="ARBA00023145"/>
    </source>
</evidence>
<reference evidence="13 14" key="1">
    <citation type="submission" date="2015-05" db="EMBL/GenBank/DDBJ databases">
        <title>Genome sequencing and analysis of members of genus Stenotrophomonas.</title>
        <authorList>
            <person name="Patil P.P."/>
            <person name="Midha S."/>
            <person name="Patil P.B."/>
        </authorList>
    </citation>
    <scope>NUCLEOTIDE SEQUENCE [LARGE SCALE GENOMIC DNA]</scope>
    <source>
        <strain evidence="13 14">DSM 21508</strain>
    </source>
</reference>
<dbReference type="InterPro" id="IPR050131">
    <property type="entry name" value="Peptidase_S8_subtilisin-like"/>
</dbReference>
<feature type="domain" description="Peptidase C-terminal archaeal/bacterial" evidence="12">
    <location>
        <begin position="503"/>
        <end position="569"/>
    </location>
</feature>
<proteinExistence type="inferred from homology"/>
<evidence type="ECO:0000256" key="10">
    <source>
        <dbReference type="RuleBase" id="RU003355"/>
    </source>
</evidence>
<dbReference type="GO" id="GO:0004252">
    <property type="term" value="F:serine-type endopeptidase activity"/>
    <property type="evidence" value="ECO:0007669"/>
    <property type="project" value="UniProtKB-UniRule"/>
</dbReference>
<dbReference type="InterPro" id="IPR023828">
    <property type="entry name" value="Peptidase_S8_Ser-AS"/>
</dbReference>
<evidence type="ECO:0000256" key="4">
    <source>
        <dbReference type="ARBA" id="ARBA00022670"/>
    </source>
</evidence>
<feature type="active site" description="Charge relay system" evidence="9">
    <location>
        <position position="178"/>
    </location>
</feature>
<evidence type="ECO:0000256" key="9">
    <source>
        <dbReference type="PROSITE-ProRule" id="PRU01240"/>
    </source>
</evidence>
<evidence type="ECO:0000313" key="13">
    <source>
        <dbReference type="EMBL" id="KRG74142.1"/>
    </source>
</evidence>
<organism evidence="13 14">
    <name type="scientific">Stenotrophomonas chelatiphaga</name>
    <dbReference type="NCBI Taxonomy" id="517011"/>
    <lineage>
        <taxon>Bacteria</taxon>
        <taxon>Pseudomonadati</taxon>
        <taxon>Pseudomonadota</taxon>
        <taxon>Gammaproteobacteria</taxon>
        <taxon>Lysobacterales</taxon>
        <taxon>Lysobacteraceae</taxon>
        <taxon>Stenotrophomonas</taxon>
    </lineage>
</organism>
<keyword evidence="4 9" id="KW-0645">Protease</keyword>
<dbReference type="PANTHER" id="PTHR43806:SF11">
    <property type="entry name" value="CEREVISIN-RELATED"/>
    <property type="match status" value="1"/>
</dbReference>
<evidence type="ECO:0000256" key="3">
    <source>
        <dbReference type="ARBA" id="ARBA00022525"/>
    </source>
</evidence>
<dbReference type="PROSITE" id="PS00137">
    <property type="entry name" value="SUBTILASE_HIS"/>
    <property type="match status" value="1"/>
</dbReference>
<accession>A0A0R0D801</accession>
<dbReference type="PROSITE" id="PS00136">
    <property type="entry name" value="SUBTILASE_ASP"/>
    <property type="match status" value="1"/>
</dbReference>
<keyword evidence="8" id="KW-0865">Zymogen</keyword>
<evidence type="ECO:0000313" key="14">
    <source>
        <dbReference type="Proteomes" id="UP000051386"/>
    </source>
</evidence>
<name>A0A0R0D801_9GAMM</name>
<evidence type="ECO:0000256" key="5">
    <source>
        <dbReference type="ARBA" id="ARBA00022729"/>
    </source>
</evidence>
<dbReference type="CDD" id="cd07496">
    <property type="entry name" value="Peptidases_S8_13"/>
    <property type="match status" value="1"/>
</dbReference>
<dbReference type="SUPFAM" id="SSF52743">
    <property type="entry name" value="Subtilisin-like"/>
    <property type="match status" value="1"/>
</dbReference>
<dbReference type="Pfam" id="PF04151">
    <property type="entry name" value="PPC"/>
    <property type="match status" value="1"/>
</dbReference>
<sequence>MSQVSQPRLRQRALVVMGGSVLTSLLLVAPAFAGDVHLSGLSSAPTHKQFIVKFRDNSPPLATPTALASSLKTAASGLSAAQGRALGLQQVRRLALGPTVVRADQALDAAQAELLMRKLAADPNVEYVEVDQIMRPTLVPNDARLGEQWGFGTSNASINVRPAWDKSTGTGVVVAVIDTGITSHPDLNANILPGYDFISDAAMARDGGGRDNNPNDEGDWYAANECGAGYPASNSSWHGTHVAGTVAAVTNNSTGVAGTAYNAKVVPVRVLGKCGGYTSDIADAIVWASGGTVSGVPANANPAEVINMSLGGGGSCSATYQNAINGAVGRGTTVVVAAGNEASNVSTSVPANCANVIAVAATTNTGAKASFSNFGAGIDISAPGQAILSTLNTGTTVPGSATYASYNGTSMAAPHVAGVVALMQSVAPTPLTPAQVETIIKNTARALPGACSGGCGAGIVNADAAVVAAQGGGGGNPDPGTGTVLQNNVAVSGLGAASGAALSYTVSVPSGATQLRVAISGGSGDADLYLRQGSAPTDTTYTCRPYLSGNNETCTISNPAAGTWHVRIKAYSTFSGLTVRAQY</sequence>
<evidence type="ECO:0000256" key="1">
    <source>
        <dbReference type="ARBA" id="ARBA00004613"/>
    </source>
</evidence>
<keyword evidence="7 9" id="KW-0720">Serine protease</keyword>
<dbReference type="InterPro" id="IPR034176">
    <property type="entry name" value="Peptidases_S8_13"/>
</dbReference>
<dbReference type="PROSITE" id="PS51892">
    <property type="entry name" value="SUBTILASE"/>
    <property type="match status" value="1"/>
</dbReference>
<dbReference type="Pfam" id="PF00082">
    <property type="entry name" value="Peptidase_S8"/>
    <property type="match status" value="1"/>
</dbReference>
<keyword evidence="5" id="KW-0732">Signal</keyword>
<dbReference type="PATRIC" id="fig|517011.3.peg.1254"/>
<dbReference type="InterPro" id="IPR015500">
    <property type="entry name" value="Peptidase_S8_subtilisin-rel"/>
</dbReference>
<keyword evidence="14" id="KW-1185">Reference proteome</keyword>
<gene>
    <name evidence="13" type="ORF">ABB28_07955</name>
</gene>
<feature type="active site" description="Charge relay system" evidence="9">
    <location>
        <position position="410"/>
    </location>
</feature>
<dbReference type="InterPro" id="IPR000209">
    <property type="entry name" value="Peptidase_S8/S53_dom"/>
</dbReference>
<dbReference type="RefSeq" id="WP_057508117.1">
    <property type="nucleotide sequence ID" value="NZ_JANUEG010000014.1"/>
</dbReference>
<comment type="caution">
    <text evidence="13">The sequence shown here is derived from an EMBL/GenBank/DDBJ whole genome shotgun (WGS) entry which is preliminary data.</text>
</comment>
<feature type="domain" description="Peptidase S8/S53" evidence="11">
    <location>
        <begin position="169"/>
        <end position="458"/>
    </location>
</feature>
<feature type="active site" description="Charge relay system" evidence="9">
    <location>
        <position position="238"/>
    </location>
</feature>
<evidence type="ECO:0000256" key="7">
    <source>
        <dbReference type="ARBA" id="ARBA00022825"/>
    </source>
</evidence>
<dbReference type="FunFam" id="3.40.50.200:FF:000022">
    <property type="entry name" value="Extracellular protease"/>
    <property type="match status" value="1"/>
</dbReference>
<dbReference type="PANTHER" id="PTHR43806">
    <property type="entry name" value="PEPTIDASE S8"/>
    <property type="match status" value="1"/>
</dbReference>
<comment type="subcellular location">
    <subcellularLocation>
        <location evidence="1">Secreted</location>
    </subcellularLocation>
</comment>
<keyword evidence="6 9" id="KW-0378">Hydrolase</keyword>